<dbReference type="InterPro" id="IPR036388">
    <property type="entry name" value="WH-like_DNA-bd_sf"/>
</dbReference>
<dbReference type="PANTHER" id="PTHR33221:SF5">
    <property type="entry name" value="HTH-TYPE TRANSCRIPTIONAL REGULATOR ISCR"/>
    <property type="match status" value="1"/>
</dbReference>
<evidence type="ECO:0000256" key="1">
    <source>
        <dbReference type="ARBA" id="ARBA00023125"/>
    </source>
</evidence>
<evidence type="ECO:0000313" key="3">
    <source>
        <dbReference type="Proteomes" id="UP000238937"/>
    </source>
</evidence>
<dbReference type="InterPro" id="IPR036390">
    <property type="entry name" value="WH_DNA-bd_sf"/>
</dbReference>
<organism evidence="2 3">
    <name type="scientific">Chamaesiphon polymorphus CCALA 037</name>
    <dbReference type="NCBI Taxonomy" id="2107692"/>
    <lineage>
        <taxon>Bacteria</taxon>
        <taxon>Bacillati</taxon>
        <taxon>Cyanobacteriota</taxon>
        <taxon>Cyanophyceae</taxon>
        <taxon>Gomontiellales</taxon>
        <taxon>Chamaesiphonaceae</taxon>
        <taxon>Chamaesiphon</taxon>
    </lineage>
</organism>
<dbReference type="EMBL" id="PVWO01000306">
    <property type="protein sequence ID" value="PSB53180.1"/>
    <property type="molecule type" value="Genomic_DNA"/>
</dbReference>
<dbReference type="InterPro" id="IPR030489">
    <property type="entry name" value="TR_Rrf2-type_CS"/>
</dbReference>
<dbReference type="PANTHER" id="PTHR33221">
    <property type="entry name" value="WINGED HELIX-TURN-HELIX TRANSCRIPTIONAL REGULATOR, RRF2 FAMILY"/>
    <property type="match status" value="1"/>
</dbReference>
<dbReference type="AlphaFoldDB" id="A0A2T1G7L8"/>
<dbReference type="NCBIfam" id="TIGR00738">
    <property type="entry name" value="rrf2_super"/>
    <property type="match status" value="1"/>
</dbReference>
<dbReference type="GO" id="GO:0005829">
    <property type="term" value="C:cytosol"/>
    <property type="evidence" value="ECO:0007669"/>
    <property type="project" value="TreeGrafter"/>
</dbReference>
<comment type="caution">
    <text evidence="2">The sequence shown here is derived from an EMBL/GenBank/DDBJ whole genome shotgun (WGS) entry which is preliminary data.</text>
</comment>
<dbReference type="OrthoDB" id="9808360at2"/>
<reference evidence="2 3" key="1">
    <citation type="submission" date="2018-03" db="EMBL/GenBank/DDBJ databases">
        <title>The ancient ancestry and fast evolution of plastids.</title>
        <authorList>
            <person name="Moore K.R."/>
            <person name="Magnabosco C."/>
            <person name="Momper L."/>
            <person name="Gold D.A."/>
            <person name="Bosak T."/>
            <person name="Fournier G.P."/>
        </authorList>
    </citation>
    <scope>NUCLEOTIDE SEQUENCE [LARGE SCALE GENOMIC DNA]</scope>
    <source>
        <strain evidence="2 3">CCALA 037</strain>
    </source>
</reference>
<dbReference type="RefSeq" id="WP_106308791.1">
    <property type="nucleotide sequence ID" value="NZ_PVWO01000306.1"/>
</dbReference>
<name>A0A2T1G7L8_9CYAN</name>
<dbReference type="PROSITE" id="PS01332">
    <property type="entry name" value="HTH_RRF2_1"/>
    <property type="match status" value="1"/>
</dbReference>
<proteinExistence type="predicted"/>
<dbReference type="PROSITE" id="PS51197">
    <property type="entry name" value="HTH_RRF2_2"/>
    <property type="match status" value="1"/>
</dbReference>
<dbReference type="SUPFAM" id="SSF46785">
    <property type="entry name" value="Winged helix' DNA-binding domain"/>
    <property type="match status" value="1"/>
</dbReference>
<evidence type="ECO:0000313" key="2">
    <source>
        <dbReference type="EMBL" id="PSB53180.1"/>
    </source>
</evidence>
<sequence length="147" mass="16450">MLVELSSRLEYALVALLEIADRQAHGKPLKVNEIAASQALPERYLDQIFTLLKRQGILSSQRGMKGGYLLAREMWQITLLDVVIAIEGGGDRKKVDPATPNTLEKTVIVETFSGIKDSVNDILKSYTLQDLAKTLEAQRQNSPMYYI</sequence>
<keyword evidence="3" id="KW-1185">Reference proteome</keyword>
<protein>
    <submittedName>
        <fullName evidence="2">Transcriptional regulator</fullName>
    </submittedName>
</protein>
<accession>A0A2T1G7L8</accession>
<keyword evidence="1" id="KW-0238">DNA-binding</keyword>
<dbReference type="InterPro" id="IPR000944">
    <property type="entry name" value="Tscrpt_reg_Rrf2"/>
</dbReference>
<dbReference type="GO" id="GO:0003700">
    <property type="term" value="F:DNA-binding transcription factor activity"/>
    <property type="evidence" value="ECO:0007669"/>
    <property type="project" value="TreeGrafter"/>
</dbReference>
<dbReference type="Pfam" id="PF02082">
    <property type="entry name" value="Rrf2"/>
    <property type="match status" value="1"/>
</dbReference>
<dbReference type="Gene3D" id="1.10.10.10">
    <property type="entry name" value="Winged helix-like DNA-binding domain superfamily/Winged helix DNA-binding domain"/>
    <property type="match status" value="1"/>
</dbReference>
<gene>
    <name evidence="2" type="ORF">C7B77_19795</name>
</gene>
<dbReference type="Proteomes" id="UP000238937">
    <property type="component" value="Unassembled WGS sequence"/>
</dbReference>
<dbReference type="GO" id="GO:0003677">
    <property type="term" value="F:DNA binding"/>
    <property type="evidence" value="ECO:0007669"/>
    <property type="project" value="UniProtKB-KW"/>
</dbReference>